<evidence type="ECO:0000256" key="1">
    <source>
        <dbReference type="ARBA" id="ARBA00004123"/>
    </source>
</evidence>
<evidence type="ECO:0000313" key="6">
    <source>
        <dbReference type="EMBL" id="KAK0183086.1"/>
    </source>
</evidence>
<comment type="subcellular location">
    <subcellularLocation>
        <location evidence="1 2 3">Nucleus</location>
    </subcellularLocation>
</comment>
<evidence type="ECO:0000259" key="5">
    <source>
        <dbReference type="PROSITE" id="PS50071"/>
    </source>
</evidence>
<dbReference type="Pfam" id="PF00046">
    <property type="entry name" value="Homeodomain"/>
    <property type="match status" value="1"/>
</dbReference>
<evidence type="ECO:0000256" key="4">
    <source>
        <dbReference type="SAM" id="MobiDB-lite"/>
    </source>
</evidence>
<protein>
    <recommendedName>
        <fullName evidence="5">Homeobox domain-containing protein</fullName>
    </recommendedName>
</protein>
<gene>
    <name evidence="6" type="ORF">PV327_001158</name>
</gene>
<dbReference type="Proteomes" id="UP001168972">
    <property type="component" value="Unassembled WGS sequence"/>
</dbReference>
<keyword evidence="7" id="KW-1185">Reference proteome</keyword>
<keyword evidence="2 3" id="KW-0238">DNA-binding</keyword>
<dbReference type="GO" id="GO:0005634">
    <property type="term" value="C:nucleus"/>
    <property type="evidence" value="ECO:0007669"/>
    <property type="project" value="UniProtKB-SubCell"/>
</dbReference>
<dbReference type="GO" id="GO:0003677">
    <property type="term" value="F:DNA binding"/>
    <property type="evidence" value="ECO:0007669"/>
    <property type="project" value="UniProtKB-UniRule"/>
</dbReference>
<dbReference type="InterPro" id="IPR009057">
    <property type="entry name" value="Homeodomain-like_sf"/>
</dbReference>
<proteinExistence type="predicted"/>
<dbReference type="CDD" id="cd00086">
    <property type="entry name" value="homeodomain"/>
    <property type="match status" value="1"/>
</dbReference>
<reference evidence="6" key="2">
    <citation type="submission" date="2023-03" db="EMBL/GenBank/DDBJ databases">
        <authorList>
            <person name="Inwood S.N."/>
            <person name="Skelly J.G."/>
            <person name="Guhlin J."/>
            <person name="Harrop T.W.R."/>
            <person name="Goldson S.G."/>
            <person name="Dearden P.K."/>
        </authorList>
    </citation>
    <scope>NUCLEOTIDE SEQUENCE</scope>
    <source>
        <strain evidence="6">Lincoln</strain>
        <tissue evidence="6">Whole body</tissue>
    </source>
</reference>
<evidence type="ECO:0000256" key="2">
    <source>
        <dbReference type="PROSITE-ProRule" id="PRU00108"/>
    </source>
</evidence>
<sequence>MAEEPSGSLLWRLFRGGDYQMGVTRLRPRDSGAINDDQIYVYLEEGEIAKSSVKVWFQNRRTKHKRVQQEEEAKAQQQSGGGNNANGNGNSNNKNTHHVSKWQQETGDYHHDDDEDDDGELIDPKAEDCSSGSEA</sequence>
<dbReference type="Gene3D" id="1.10.10.60">
    <property type="entry name" value="Homeodomain-like"/>
    <property type="match status" value="1"/>
</dbReference>
<organism evidence="6 7">
    <name type="scientific">Microctonus hyperodae</name>
    <name type="common">Parasitoid wasp</name>
    <dbReference type="NCBI Taxonomy" id="165561"/>
    <lineage>
        <taxon>Eukaryota</taxon>
        <taxon>Metazoa</taxon>
        <taxon>Ecdysozoa</taxon>
        <taxon>Arthropoda</taxon>
        <taxon>Hexapoda</taxon>
        <taxon>Insecta</taxon>
        <taxon>Pterygota</taxon>
        <taxon>Neoptera</taxon>
        <taxon>Endopterygota</taxon>
        <taxon>Hymenoptera</taxon>
        <taxon>Apocrita</taxon>
        <taxon>Ichneumonoidea</taxon>
        <taxon>Braconidae</taxon>
        <taxon>Euphorinae</taxon>
        <taxon>Microctonus</taxon>
    </lineage>
</organism>
<feature type="region of interest" description="Disordered" evidence="4">
    <location>
        <begin position="61"/>
        <end position="135"/>
    </location>
</feature>
<feature type="DNA-binding region" description="Homeobox" evidence="2">
    <location>
        <begin position="50"/>
        <end position="68"/>
    </location>
</feature>
<keyword evidence="2 3" id="KW-0539">Nucleus</keyword>
<dbReference type="AlphaFoldDB" id="A0AA39L346"/>
<keyword evidence="2 3" id="KW-0371">Homeobox</keyword>
<dbReference type="SUPFAM" id="SSF46689">
    <property type="entry name" value="Homeodomain-like"/>
    <property type="match status" value="1"/>
</dbReference>
<dbReference type="PROSITE" id="PS50071">
    <property type="entry name" value="HOMEOBOX_2"/>
    <property type="match status" value="1"/>
</dbReference>
<comment type="caution">
    <text evidence="6">The sequence shown here is derived from an EMBL/GenBank/DDBJ whole genome shotgun (WGS) entry which is preliminary data.</text>
</comment>
<dbReference type="EMBL" id="JAQQBR010000001">
    <property type="protein sequence ID" value="KAK0183086.1"/>
    <property type="molecule type" value="Genomic_DNA"/>
</dbReference>
<accession>A0AA39L346</accession>
<evidence type="ECO:0000256" key="3">
    <source>
        <dbReference type="RuleBase" id="RU000682"/>
    </source>
</evidence>
<reference evidence="6" key="1">
    <citation type="journal article" date="2023" name="bioRxiv">
        <title>Scaffold-level genome assemblies of two parasitoid biocontrol wasps reveal the parthenogenesis mechanism and an associated novel virus.</title>
        <authorList>
            <person name="Inwood S."/>
            <person name="Skelly J."/>
            <person name="Guhlin J."/>
            <person name="Harrop T."/>
            <person name="Goldson S."/>
            <person name="Dearden P."/>
        </authorList>
    </citation>
    <scope>NUCLEOTIDE SEQUENCE</scope>
    <source>
        <strain evidence="6">Lincoln</strain>
        <tissue evidence="6">Whole body</tissue>
    </source>
</reference>
<feature type="compositionally biased region" description="Low complexity" evidence="4">
    <location>
        <begin position="85"/>
        <end position="94"/>
    </location>
</feature>
<name>A0AA39L346_MICHY</name>
<evidence type="ECO:0000313" key="7">
    <source>
        <dbReference type="Proteomes" id="UP001168972"/>
    </source>
</evidence>
<feature type="domain" description="Homeobox" evidence="5">
    <location>
        <begin position="48"/>
        <end position="67"/>
    </location>
</feature>
<dbReference type="InterPro" id="IPR001356">
    <property type="entry name" value="HD"/>
</dbReference>